<reference evidence="11" key="1">
    <citation type="journal article" date="2023" name="GigaByte">
        <title>Genome assembly of the bearded iris, Iris pallida Lam.</title>
        <authorList>
            <person name="Bruccoleri R.E."/>
            <person name="Oakeley E.J."/>
            <person name="Faust A.M.E."/>
            <person name="Altorfer M."/>
            <person name="Dessus-Babus S."/>
            <person name="Burckhardt D."/>
            <person name="Oertli M."/>
            <person name="Naumann U."/>
            <person name="Petersen F."/>
            <person name="Wong J."/>
        </authorList>
    </citation>
    <scope>NUCLEOTIDE SEQUENCE</scope>
    <source>
        <strain evidence="11">GSM-AAB239-AS_SAM_17_03QT</strain>
    </source>
</reference>
<gene>
    <name evidence="11" type="ORF">M6B38_127395</name>
</gene>
<evidence type="ECO:0000259" key="8">
    <source>
        <dbReference type="Pfam" id="PF00931"/>
    </source>
</evidence>
<keyword evidence="4" id="KW-0547">Nucleotide-binding</keyword>
<comment type="similarity">
    <text evidence="1">Belongs to the disease resistance NB-LRR family.</text>
</comment>
<accession>A0AAX6G6Q8</accession>
<keyword evidence="2" id="KW-0433">Leucine-rich repeat</keyword>
<name>A0AAX6G6Q8_IRIPA</name>
<feature type="domain" description="Disease resistance protein winged helix" evidence="10">
    <location>
        <begin position="432"/>
        <end position="499"/>
    </location>
</feature>
<dbReference type="EMBL" id="JANAVB010022554">
    <property type="protein sequence ID" value="KAJ6824133.1"/>
    <property type="molecule type" value="Genomic_DNA"/>
</dbReference>
<evidence type="ECO:0000256" key="5">
    <source>
        <dbReference type="ARBA" id="ARBA00022821"/>
    </source>
</evidence>
<evidence type="ECO:0000259" key="9">
    <source>
        <dbReference type="Pfam" id="PF18052"/>
    </source>
</evidence>
<evidence type="ECO:0000256" key="2">
    <source>
        <dbReference type="ARBA" id="ARBA00022614"/>
    </source>
</evidence>
<evidence type="ECO:0000256" key="6">
    <source>
        <dbReference type="ARBA" id="ARBA00022840"/>
    </source>
</evidence>
<dbReference type="InterPro" id="IPR058922">
    <property type="entry name" value="WHD_DRP"/>
</dbReference>
<dbReference type="PANTHER" id="PTHR36766:SF60">
    <property type="entry name" value="NB-ARC DOMAIN-CONTAINING PROTEIN"/>
    <property type="match status" value="1"/>
</dbReference>
<dbReference type="GO" id="GO:0006952">
    <property type="term" value="P:defense response"/>
    <property type="evidence" value="ECO:0007669"/>
    <property type="project" value="UniProtKB-KW"/>
</dbReference>
<organism evidence="11 12">
    <name type="scientific">Iris pallida</name>
    <name type="common">Sweet iris</name>
    <dbReference type="NCBI Taxonomy" id="29817"/>
    <lineage>
        <taxon>Eukaryota</taxon>
        <taxon>Viridiplantae</taxon>
        <taxon>Streptophyta</taxon>
        <taxon>Embryophyta</taxon>
        <taxon>Tracheophyta</taxon>
        <taxon>Spermatophyta</taxon>
        <taxon>Magnoliopsida</taxon>
        <taxon>Liliopsida</taxon>
        <taxon>Asparagales</taxon>
        <taxon>Iridaceae</taxon>
        <taxon>Iridoideae</taxon>
        <taxon>Irideae</taxon>
        <taxon>Iris</taxon>
    </lineage>
</organism>
<evidence type="ECO:0000256" key="3">
    <source>
        <dbReference type="ARBA" id="ARBA00022737"/>
    </source>
</evidence>
<dbReference type="Pfam" id="PF18052">
    <property type="entry name" value="Rx_N"/>
    <property type="match status" value="1"/>
</dbReference>
<evidence type="ECO:0000256" key="7">
    <source>
        <dbReference type="SAM" id="MobiDB-lite"/>
    </source>
</evidence>
<dbReference type="PRINTS" id="PR00364">
    <property type="entry name" value="DISEASERSIST"/>
</dbReference>
<proteinExistence type="inferred from homology"/>
<protein>
    <submittedName>
        <fullName evidence="11">Disease resistance protein RGA4</fullName>
    </submittedName>
</protein>
<dbReference type="Gene3D" id="1.20.5.4130">
    <property type="match status" value="1"/>
</dbReference>
<evidence type="ECO:0000256" key="1">
    <source>
        <dbReference type="ARBA" id="ARBA00008894"/>
    </source>
</evidence>
<dbReference type="GO" id="GO:0043531">
    <property type="term" value="F:ADP binding"/>
    <property type="evidence" value="ECO:0007669"/>
    <property type="project" value="InterPro"/>
</dbReference>
<keyword evidence="3" id="KW-0677">Repeat</keyword>
<feature type="domain" description="NB-ARC" evidence="8">
    <location>
        <begin position="196"/>
        <end position="339"/>
    </location>
</feature>
<dbReference type="GO" id="GO:0005524">
    <property type="term" value="F:ATP binding"/>
    <property type="evidence" value="ECO:0007669"/>
    <property type="project" value="UniProtKB-KW"/>
</dbReference>
<dbReference type="Gene3D" id="3.40.50.300">
    <property type="entry name" value="P-loop containing nucleotide triphosphate hydrolases"/>
    <property type="match status" value="1"/>
</dbReference>
<feature type="domain" description="Disease resistance N-terminal" evidence="9">
    <location>
        <begin position="33"/>
        <end position="95"/>
    </location>
</feature>
<keyword evidence="12" id="KW-1185">Reference proteome</keyword>
<dbReference type="InterPro" id="IPR027417">
    <property type="entry name" value="P-loop_NTPase"/>
</dbReference>
<dbReference type="SUPFAM" id="SSF52540">
    <property type="entry name" value="P-loop containing nucleoside triphosphate hydrolases"/>
    <property type="match status" value="1"/>
</dbReference>
<dbReference type="InterPro" id="IPR041118">
    <property type="entry name" value="Rx_N"/>
</dbReference>
<keyword evidence="5" id="KW-0611">Plant defense</keyword>
<comment type="caution">
    <text evidence="11">The sequence shown here is derived from an EMBL/GenBank/DDBJ whole genome shotgun (WGS) entry which is preliminary data.</text>
</comment>
<dbReference type="InterPro" id="IPR002182">
    <property type="entry name" value="NB-ARC"/>
</dbReference>
<evidence type="ECO:0000313" key="11">
    <source>
        <dbReference type="EMBL" id="KAJ6824133.1"/>
    </source>
</evidence>
<feature type="region of interest" description="Disordered" evidence="7">
    <location>
        <begin position="146"/>
        <end position="165"/>
    </location>
</feature>
<evidence type="ECO:0000259" key="10">
    <source>
        <dbReference type="Pfam" id="PF23559"/>
    </source>
</evidence>
<dbReference type="AlphaFoldDB" id="A0AAX6G6Q8"/>
<evidence type="ECO:0000313" key="12">
    <source>
        <dbReference type="Proteomes" id="UP001140949"/>
    </source>
</evidence>
<evidence type="ECO:0000256" key="4">
    <source>
        <dbReference type="ARBA" id="ARBA00022741"/>
    </source>
</evidence>
<dbReference type="Proteomes" id="UP001140949">
    <property type="component" value="Unassembled WGS sequence"/>
</dbReference>
<dbReference type="InterPro" id="IPR042197">
    <property type="entry name" value="Apaf_helical"/>
</dbReference>
<dbReference type="Pfam" id="PF00931">
    <property type="entry name" value="NB-ARC"/>
    <property type="match status" value="1"/>
</dbReference>
<keyword evidence="6" id="KW-0067">ATP-binding</keyword>
<sequence length="503" mass="56985">MEKIALSLVGPIVSPIFSKLQNAALPYFGGDITKEELQHLQNTILPKIRAVLLVAEAKNVEVLQPWLETLKEAAYEAEDVLDMYEYERLKDQVSSAPNCIKTLIKIARAVVAPFTLKTELKNTMEKLIKIADGINQFTPIVSNFPNQDPMNRQQQHDASVSSPSSRVIGRDLQRDSIVNKLISAADEPSTSSGGRRIPVLAIYGIGGAGKTTLAQSINKDPRVVEHFNTKMWVHVSRIFDAHAITKKIIESINEDECPRVDNFDVLQSKLKKLLLESKKFLLVLDDVWCLDKERWDQMLIPFNEVGEMGSRILITCRAEEVISKLGVDHSFSLAELEDGDFRSIFMHYSFGDVKKDITDPQLSELASKIVKKLSKSPLAARMVGSSLRGKEVEYWKQTLQRGDMLKDTLGAIYWSFEMLPPCLQRCFALCCLYPKGYHFKNIEEDFVRLWIAQGFIEVPSNSTVTLEDEAMSYFNELLSKSFFQKNIDYVGEHIIECTIYCMI</sequence>
<reference evidence="11" key="2">
    <citation type="submission" date="2023-04" db="EMBL/GenBank/DDBJ databases">
        <authorList>
            <person name="Bruccoleri R.E."/>
            <person name="Oakeley E.J."/>
            <person name="Faust A.-M."/>
            <person name="Dessus-Babus S."/>
            <person name="Altorfer M."/>
            <person name="Burckhardt D."/>
            <person name="Oertli M."/>
            <person name="Naumann U."/>
            <person name="Petersen F."/>
            <person name="Wong J."/>
        </authorList>
    </citation>
    <scope>NUCLEOTIDE SEQUENCE</scope>
    <source>
        <strain evidence="11">GSM-AAB239-AS_SAM_17_03QT</strain>
        <tissue evidence="11">Leaf</tissue>
    </source>
</reference>
<dbReference type="Gene3D" id="1.10.8.430">
    <property type="entry name" value="Helical domain of apoptotic protease-activating factors"/>
    <property type="match status" value="1"/>
</dbReference>
<dbReference type="Pfam" id="PF23559">
    <property type="entry name" value="WHD_DRP"/>
    <property type="match status" value="1"/>
</dbReference>
<dbReference type="PANTHER" id="PTHR36766">
    <property type="entry name" value="PLANT BROAD-SPECTRUM MILDEW RESISTANCE PROTEIN RPW8"/>
    <property type="match status" value="1"/>
</dbReference>